<proteinExistence type="predicted"/>
<gene>
    <name evidence="1" type="ORF">AL538_00100</name>
</gene>
<dbReference type="Proteomes" id="UP000067422">
    <property type="component" value="Chromosome 1"/>
</dbReference>
<dbReference type="EMBL" id="CP014038">
    <property type="protein sequence ID" value="AMF96234.1"/>
    <property type="molecule type" value="Genomic_DNA"/>
</dbReference>
<evidence type="ECO:0000313" key="2">
    <source>
        <dbReference type="Proteomes" id="UP000067422"/>
    </source>
</evidence>
<keyword evidence="2" id="KW-1185">Reference proteome</keyword>
<reference evidence="1" key="1">
    <citation type="submission" date="2018-01" db="EMBL/GenBank/DDBJ databases">
        <title>FDA dAtabase for Regulatory Grade micrObial Sequences (FDA-ARGOS): Supporting development and validation of Infectious Disease Dx tests.</title>
        <authorList>
            <person name="Hoffmann M."/>
            <person name="Allard M."/>
            <person name="Evans P."/>
            <person name="Brown E."/>
            <person name="Tallon L."/>
            <person name="Sadzewicz L."/>
            <person name="Sengamalay N."/>
            <person name="Ott S."/>
            <person name="Godinez A."/>
            <person name="Nagaraj S."/>
            <person name="Vyas G."/>
            <person name="Aluvathingal J."/>
            <person name="Nadendla S."/>
            <person name="Geyer C."/>
            <person name="Sichtig H."/>
        </authorList>
    </citation>
    <scope>NUCLEOTIDE SEQUENCE</scope>
    <source>
        <strain evidence="1">FDAARGOS_107</strain>
    </source>
</reference>
<name>A0ABN4KWE9_VIBHA</name>
<dbReference type="RefSeq" id="WP_061064938.1">
    <property type="nucleotide sequence ID" value="NZ_CP014038.2"/>
</dbReference>
<evidence type="ECO:0000313" key="1">
    <source>
        <dbReference type="EMBL" id="AMF96234.1"/>
    </source>
</evidence>
<sequence length="303" mass="35406">MSAEVFNDFLFKGPLQKLSRGELLIQLQLYHADFEGLDAVTLSRWMNRKTVPSFEKQILIALATKTQKELLSSYKGYTFSTSKTLDRVYRRYLSEIDSSYWSILDDDQVQVCMTILKWDEYIKLTGKIRNKVPFLKTIQLEKEEKSLNPGLIRFFYILDLEGRLLSFTGVGHDFQCFSNVLEVNEKDLNQSTIGLFSFYRTSKHMQFLTGLLFNYLFLGSNCISHCIPARGKASMQMIEEMKLDFLMVSPGEKNVGNYYYYKKDVHKLLGQSICFQAMLDTNMWYEDLNEKKDDFLKMVFDEA</sequence>
<organism evidence="1 2">
    <name type="scientific">Vibrio harveyi</name>
    <name type="common">Beneckea harveyi</name>
    <dbReference type="NCBI Taxonomy" id="669"/>
    <lineage>
        <taxon>Bacteria</taxon>
        <taxon>Pseudomonadati</taxon>
        <taxon>Pseudomonadota</taxon>
        <taxon>Gammaproteobacteria</taxon>
        <taxon>Vibrionales</taxon>
        <taxon>Vibrionaceae</taxon>
        <taxon>Vibrio</taxon>
    </lineage>
</organism>
<accession>A0ABN4KWE9</accession>
<protein>
    <submittedName>
        <fullName evidence="1">Uncharacterized protein</fullName>
    </submittedName>
</protein>